<protein>
    <recommendedName>
        <fullName evidence="4">Secreted protein</fullName>
    </recommendedName>
</protein>
<keyword evidence="1" id="KW-0732">Signal</keyword>
<dbReference type="EMBL" id="JAPDOG010000013">
    <property type="protein sequence ID" value="MCW3782858.1"/>
    <property type="molecule type" value="Genomic_DNA"/>
</dbReference>
<accession>A0ABT3J5A8</accession>
<organism evidence="2 3">
    <name type="scientific">Defluviimonas salinarum</name>
    <dbReference type="NCBI Taxonomy" id="2992147"/>
    <lineage>
        <taxon>Bacteria</taxon>
        <taxon>Pseudomonadati</taxon>
        <taxon>Pseudomonadota</taxon>
        <taxon>Alphaproteobacteria</taxon>
        <taxon>Rhodobacterales</taxon>
        <taxon>Paracoccaceae</taxon>
        <taxon>Albidovulum</taxon>
    </lineage>
</organism>
<comment type="caution">
    <text evidence="2">The sequence shown here is derived from an EMBL/GenBank/DDBJ whole genome shotgun (WGS) entry which is preliminary data.</text>
</comment>
<proteinExistence type="predicted"/>
<evidence type="ECO:0000313" key="3">
    <source>
        <dbReference type="Proteomes" id="UP001207582"/>
    </source>
</evidence>
<evidence type="ECO:0000313" key="2">
    <source>
        <dbReference type="EMBL" id="MCW3782858.1"/>
    </source>
</evidence>
<evidence type="ECO:0008006" key="4">
    <source>
        <dbReference type="Google" id="ProtNLM"/>
    </source>
</evidence>
<feature type="signal peptide" evidence="1">
    <location>
        <begin position="1"/>
        <end position="27"/>
    </location>
</feature>
<reference evidence="2 3" key="1">
    <citation type="submission" date="2022-10" db="EMBL/GenBank/DDBJ databases">
        <title>Defluviimonas sp. CAU 1641 isolated from mud.</title>
        <authorList>
            <person name="Kim W."/>
        </authorList>
    </citation>
    <scope>NUCLEOTIDE SEQUENCE [LARGE SCALE GENOMIC DNA]</scope>
    <source>
        <strain evidence="2 3">CAU 1641</strain>
    </source>
</reference>
<gene>
    <name evidence="2" type="ORF">OM960_14815</name>
</gene>
<evidence type="ECO:0000256" key="1">
    <source>
        <dbReference type="SAM" id="SignalP"/>
    </source>
</evidence>
<keyword evidence="3" id="KW-1185">Reference proteome</keyword>
<name>A0ABT3J5A8_9RHOB</name>
<sequence length="123" mass="12665">MTVIAHILRRILIALVVVATAYGSASAASRPSAEDCSTVETAHAPEHHAHEAAPTATGATDGAGFLDSVHDALHCGVHVCAAVVDHELVTPKSARLAASLGIDDHPQLVATDRYGALHRPPDA</sequence>
<dbReference type="Proteomes" id="UP001207582">
    <property type="component" value="Unassembled WGS sequence"/>
</dbReference>
<feature type="chain" id="PRO_5047019091" description="Secreted protein" evidence="1">
    <location>
        <begin position="28"/>
        <end position="123"/>
    </location>
</feature>